<dbReference type="GO" id="GO:0003841">
    <property type="term" value="F:1-acylglycerol-3-phosphate O-acyltransferase activity"/>
    <property type="evidence" value="ECO:0007669"/>
    <property type="project" value="TreeGrafter"/>
</dbReference>
<sequence length="264" mass="29279">MTEFVYPPVITAAKTLFRVLGMRFHVEGAERIPQTGGVVLVSNHISYLDFIFAGLAANPSGRLVRFMAKKEVFDHRISGPLMRGMHHIPVDREAGAASYRAALNALKGGEVIGVFAEATISQSFTVKDIKNGAARMAAAAGVPMVPIALWGTQRMWTKNRPKRLFQRKIPITILVGEPMYPKRGDDFNKINEELRAQMSELVDRAQREYPDTPAENEKWWLPAHLGGTAPTPEEAAELDRKELEERAARHAAREAERAKGEPAA</sequence>
<evidence type="ECO:0000256" key="1">
    <source>
        <dbReference type="ARBA" id="ARBA00022679"/>
    </source>
</evidence>
<dbReference type="Pfam" id="PF01553">
    <property type="entry name" value="Acyltransferase"/>
    <property type="match status" value="1"/>
</dbReference>
<feature type="compositionally biased region" description="Basic and acidic residues" evidence="3">
    <location>
        <begin position="208"/>
        <end position="218"/>
    </location>
</feature>
<evidence type="ECO:0000256" key="3">
    <source>
        <dbReference type="SAM" id="MobiDB-lite"/>
    </source>
</evidence>
<comment type="caution">
    <text evidence="5">The sequence shown here is derived from an EMBL/GenBank/DDBJ whole genome shotgun (WGS) entry which is preliminary data.</text>
</comment>
<proteinExistence type="predicted"/>
<keyword evidence="6" id="KW-1185">Reference proteome</keyword>
<dbReference type="PANTHER" id="PTHR10434:SF55">
    <property type="entry name" value="POSSIBLE ACYLTRANSFERASE"/>
    <property type="match status" value="1"/>
</dbReference>
<dbReference type="GO" id="GO:0006654">
    <property type="term" value="P:phosphatidic acid biosynthetic process"/>
    <property type="evidence" value="ECO:0007669"/>
    <property type="project" value="TreeGrafter"/>
</dbReference>
<dbReference type="EMBL" id="QLYX01000003">
    <property type="protein sequence ID" value="RAY15850.1"/>
    <property type="molecule type" value="Genomic_DNA"/>
</dbReference>
<accession>A0A365H9N3</accession>
<dbReference type="SUPFAM" id="SSF69593">
    <property type="entry name" value="Glycerol-3-phosphate (1)-acyltransferase"/>
    <property type="match status" value="1"/>
</dbReference>
<dbReference type="RefSeq" id="WP_111864593.1">
    <property type="nucleotide sequence ID" value="NZ_QLYX01000003.1"/>
</dbReference>
<dbReference type="OrthoDB" id="3210041at2"/>
<dbReference type="Proteomes" id="UP000251891">
    <property type="component" value="Unassembled WGS sequence"/>
</dbReference>
<feature type="region of interest" description="Disordered" evidence="3">
    <location>
        <begin position="208"/>
        <end position="264"/>
    </location>
</feature>
<feature type="compositionally biased region" description="Basic and acidic residues" evidence="3">
    <location>
        <begin position="237"/>
        <end position="264"/>
    </location>
</feature>
<dbReference type="InterPro" id="IPR002123">
    <property type="entry name" value="Plipid/glycerol_acylTrfase"/>
</dbReference>
<gene>
    <name evidence="5" type="ORF">DPM19_08785</name>
</gene>
<evidence type="ECO:0000313" key="6">
    <source>
        <dbReference type="Proteomes" id="UP000251891"/>
    </source>
</evidence>
<evidence type="ECO:0000256" key="2">
    <source>
        <dbReference type="ARBA" id="ARBA00023315"/>
    </source>
</evidence>
<keyword evidence="2 5" id="KW-0012">Acyltransferase</keyword>
<dbReference type="CDD" id="cd07989">
    <property type="entry name" value="LPLAT_AGPAT-like"/>
    <property type="match status" value="1"/>
</dbReference>
<evidence type="ECO:0000259" key="4">
    <source>
        <dbReference type="SMART" id="SM00563"/>
    </source>
</evidence>
<dbReference type="SMART" id="SM00563">
    <property type="entry name" value="PlsC"/>
    <property type="match status" value="1"/>
</dbReference>
<name>A0A365H9N3_9ACTN</name>
<dbReference type="AlphaFoldDB" id="A0A365H9N3"/>
<dbReference type="GO" id="GO:0005886">
    <property type="term" value="C:plasma membrane"/>
    <property type="evidence" value="ECO:0007669"/>
    <property type="project" value="TreeGrafter"/>
</dbReference>
<evidence type="ECO:0000313" key="5">
    <source>
        <dbReference type="EMBL" id="RAY15850.1"/>
    </source>
</evidence>
<protein>
    <submittedName>
        <fullName evidence="5">1-acyl-sn-glycerol-3-phosphate acyltransferase</fullName>
    </submittedName>
</protein>
<keyword evidence="1 5" id="KW-0808">Transferase</keyword>
<feature type="domain" description="Phospholipid/glycerol acyltransferase" evidence="4">
    <location>
        <begin position="38"/>
        <end position="152"/>
    </location>
</feature>
<dbReference type="PANTHER" id="PTHR10434">
    <property type="entry name" value="1-ACYL-SN-GLYCEROL-3-PHOSPHATE ACYLTRANSFERASE"/>
    <property type="match status" value="1"/>
</dbReference>
<organism evidence="5 6">
    <name type="scientific">Actinomadura craniellae</name>
    <dbReference type="NCBI Taxonomy" id="2231787"/>
    <lineage>
        <taxon>Bacteria</taxon>
        <taxon>Bacillati</taxon>
        <taxon>Actinomycetota</taxon>
        <taxon>Actinomycetes</taxon>
        <taxon>Streptosporangiales</taxon>
        <taxon>Thermomonosporaceae</taxon>
        <taxon>Actinomadura</taxon>
    </lineage>
</organism>
<reference evidence="5 6" key="1">
    <citation type="submission" date="2018-06" db="EMBL/GenBank/DDBJ databases">
        <title>Actinomadura craniellae sp. nov. isolated from marine sponge Craniella sp.</title>
        <authorList>
            <person name="Li L."/>
            <person name="Xu Q.H."/>
            <person name="Lin H.W."/>
            <person name="Lu Y.H."/>
        </authorList>
    </citation>
    <scope>NUCLEOTIDE SEQUENCE [LARGE SCALE GENOMIC DNA]</scope>
    <source>
        <strain evidence="5 6">LHW63021</strain>
    </source>
</reference>